<evidence type="ECO:0000313" key="1">
    <source>
        <dbReference type="EMBL" id="VAW47649.1"/>
    </source>
</evidence>
<protein>
    <submittedName>
        <fullName evidence="1">Uncharacterized protein</fullName>
    </submittedName>
</protein>
<dbReference type="EMBL" id="UOFA01000357">
    <property type="protein sequence ID" value="VAW47649.1"/>
    <property type="molecule type" value="Genomic_DNA"/>
</dbReference>
<dbReference type="AlphaFoldDB" id="A0A3B0WE61"/>
<name>A0A3B0WE61_9ZZZZ</name>
<organism evidence="1">
    <name type="scientific">hydrothermal vent metagenome</name>
    <dbReference type="NCBI Taxonomy" id="652676"/>
    <lineage>
        <taxon>unclassified sequences</taxon>
        <taxon>metagenomes</taxon>
        <taxon>ecological metagenomes</taxon>
    </lineage>
</organism>
<accession>A0A3B0WE61</accession>
<sequence>MQTRRKQIVENSFTKKPDMAVHRDLLLKL</sequence>
<reference evidence="1" key="1">
    <citation type="submission" date="2018-06" db="EMBL/GenBank/DDBJ databases">
        <authorList>
            <person name="Zhirakovskaya E."/>
        </authorList>
    </citation>
    <scope>NUCLEOTIDE SEQUENCE</scope>
</reference>
<feature type="non-terminal residue" evidence="1">
    <location>
        <position position="29"/>
    </location>
</feature>
<proteinExistence type="predicted"/>
<gene>
    <name evidence="1" type="ORF">MNBD_GAMMA02-989</name>
</gene>